<evidence type="ECO:0000256" key="2">
    <source>
        <dbReference type="SAM" id="MobiDB-lite"/>
    </source>
</evidence>
<protein>
    <submittedName>
        <fullName evidence="3">Uncharacterized protein</fullName>
    </submittedName>
</protein>
<keyword evidence="4" id="KW-1185">Reference proteome</keyword>
<dbReference type="EMBL" id="CAJNOR010012745">
    <property type="protein sequence ID" value="CAF1669537.1"/>
    <property type="molecule type" value="Genomic_DNA"/>
</dbReference>
<feature type="non-terminal residue" evidence="3">
    <location>
        <position position="1"/>
    </location>
</feature>
<dbReference type="AlphaFoldDB" id="A0A816G2U9"/>
<feature type="region of interest" description="Disordered" evidence="2">
    <location>
        <begin position="56"/>
        <end position="120"/>
    </location>
</feature>
<evidence type="ECO:0000256" key="1">
    <source>
        <dbReference type="SAM" id="Coils"/>
    </source>
</evidence>
<proteinExistence type="predicted"/>
<organism evidence="3 4">
    <name type="scientific">Adineta ricciae</name>
    <name type="common">Rotifer</name>
    <dbReference type="NCBI Taxonomy" id="249248"/>
    <lineage>
        <taxon>Eukaryota</taxon>
        <taxon>Metazoa</taxon>
        <taxon>Spiralia</taxon>
        <taxon>Gnathifera</taxon>
        <taxon>Rotifera</taxon>
        <taxon>Eurotatoria</taxon>
        <taxon>Bdelloidea</taxon>
        <taxon>Adinetida</taxon>
        <taxon>Adinetidae</taxon>
        <taxon>Adineta</taxon>
    </lineage>
</organism>
<keyword evidence="1" id="KW-0175">Coiled coil</keyword>
<feature type="coiled-coil region" evidence="1">
    <location>
        <begin position="195"/>
        <end position="222"/>
    </location>
</feature>
<feature type="compositionally biased region" description="Acidic residues" evidence="2">
    <location>
        <begin position="84"/>
        <end position="104"/>
    </location>
</feature>
<name>A0A816G2U9_ADIRI</name>
<comment type="caution">
    <text evidence="3">The sequence shown here is derived from an EMBL/GenBank/DDBJ whole genome shotgun (WGS) entry which is preliminary data.</text>
</comment>
<evidence type="ECO:0000313" key="3">
    <source>
        <dbReference type="EMBL" id="CAF1669537.1"/>
    </source>
</evidence>
<feature type="compositionally biased region" description="Basic and acidic residues" evidence="2">
    <location>
        <begin position="65"/>
        <end position="76"/>
    </location>
</feature>
<reference evidence="3" key="1">
    <citation type="submission" date="2021-02" db="EMBL/GenBank/DDBJ databases">
        <authorList>
            <person name="Nowell W R."/>
        </authorList>
    </citation>
    <scope>NUCLEOTIDE SEQUENCE</scope>
</reference>
<evidence type="ECO:0000313" key="4">
    <source>
        <dbReference type="Proteomes" id="UP000663828"/>
    </source>
</evidence>
<gene>
    <name evidence="3" type="ORF">XAT740_LOCUS58403</name>
</gene>
<dbReference type="Proteomes" id="UP000663828">
    <property type="component" value="Unassembled WGS sequence"/>
</dbReference>
<sequence>MIDNVNWQLNEKNEPQQGEVLSHQSFVELDELFQSTKRSSRIRFQSKSLDDLQLHRQARRKQPHDHHVSDTARTEMDLTGIGCQDEDQLNMNEDDEDDDDDDHDDNSQPQRSRSAPVSPTQVYDAELAAFLQCEQQQQQLMADCFVYNMDLSDATENSTQQSHSRTAIFFDDDYSFEETSYEPIVNIVHSCLPITEENEEELEQLRRDDDEEEQKNRNHLLKINDGSIPTITLHDNDDRADILENDDDQINDSEADVIIMNTPNNFDSNQDIEKRLSTIYESPSPQPRTEEDGDEDIYDEAYDKLIVYDIAHIEKPPIISPKSQPIKSPCSSYRSPTIDRTRIRSCYTDASFKPCPVFTNTVSASRLCGTSSIVNSKVFTPPMNNPNGKSSLSPVSNTQSCYINKSLASLPIDQQSPPKTTPMSLSVPILLLPSTNEQSTCMIDNNKLMPSQHIKTMKVIQSTSSSLSDFINSTPAS</sequence>
<feature type="compositionally biased region" description="Polar residues" evidence="2">
    <location>
        <begin position="107"/>
        <end position="120"/>
    </location>
</feature>
<accession>A0A816G2U9</accession>